<reference evidence="3" key="1">
    <citation type="submission" date="2017-11" db="EMBL/GenBank/DDBJ databases">
        <title>Three new genomes from thermophilic consortium.</title>
        <authorList>
            <person name="Quaggio R."/>
            <person name="Amgarten D."/>
            <person name="Setubal J.C."/>
        </authorList>
    </citation>
    <scope>NUCLEOTIDE SEQUENCE</scope>
    <source>
        <strain evidence="3">ZCTH01-B2</strain>
    </source>
</reference>
<sequence>MRRTAFPQTYFSYLIFHRNRRDAKDPDGLRQQAAQALYQAKEAGRNGVALPSREEMVLRSCSYTTSQVARLKKLAEQVKKKESVLLREALDDLLRKYDVTWARGKKGRGRGCRPRPRPLRSRDSLPGDPPPRSVAQVR</sequence>
<evidence type="ECO:0000313" key="4">
    <source>
        <dbReference type="Proteomes" id="UP000732377"/>
    </source>
</evidence>
<protein>
    <recommendedName>
        <fullName evidence="2">Predicted DNA-binding protein ribbon-helix-helix domain-containing protein</fullName>
    </recommendedName>
</protein>
<dbReference type="RefSeq" id="WP_273381667.1">
    <property type="nucleotide sequence ID" value="NZ_PIUK01000400.1"/>
</dbReference>
<comment type="caution">
    <text evidence="3">The sequence shown here is derived from an EMBL/GenBank/DDBJ whole genome shotgun (WGS) entry which is preliminary data.</text>
</comment>
<gene>
    <name evidence="3" type="ORF">CWE10_19105</name>
</gene>
<dbReference type="Proteomes" id="UP000732377">
    <property type="component" value="Unassembled WGS sequence"/>
</dbReference>
<evidence type="ECO:0000259" key="2">
    <source>
        <dbReference type="Pfam" id="PF12651"/>
    </source>
</evidence>
<name>A0A953I748_SYMTR</name>
<feature type="compositionally biased region" description="Basic residues" evidence="1">
    <location>
        <begin position="104"/>
        <end position="119"/>
    </location>
</feature>
<accession>A0A953I748</accession>
<evidence type="ECO:0000256" key="1">
    <source>
        <dbReference type="SAM" id="MobiDB-lite"/>
    </source>
</evidence>
<evidence type="ECO:0000313" key="3">
    <source>
        <dbReference type="EMBL" id="MBY6278236.1"/>
    </source>
</evidence>
<dbReference type="EMBL" id="PIUK01000400">
    <property type="protein sequence ID" value="MBY6278236.1"/>
    <property type="molecule type" value="Genomic_DNA"/>
</dbReference>
<feature type="domain" description="Predicted DNA-binding protein ribbon-helix-helix" evidence="2">
    <location>
        <begin position="62"/>
        <end position="97"/>
    </location>
</feature>
<dbReference type="Pfam" id="PF12651">
    <property type="entry name" value="RHH_3"/>
    <property type="match status" value="1"/>
</dbReference>
<organism evidence="3 4">
    <name type="scientific">Symbiobacterium thermophilum</name>
    <dbReference type="NCBI Taxonomy" id="2734"/>
    <lineage>
        <taxon>Bacteria</taxon>
        <taxon>Bacillati</taxon>
        <taxon>Bacillota</taxon>
        <taxon>Clostridia</taxon>
        <taxon>Eubacteriales</taxon>
        <taxon>Symbiobacteriaceae</taxon>
        <taxon>Symbiobacterium</taxon>
    </lineage>
</organism>
<feature type="region of interest" description="Disordered" evidence="1">
    <location>
        <begin position="104"/>
        <end position="138"/>
    </location>
</feature>
<dbReference type="InterPro" id="IPR038733">
    <property type="entry name" value="Predicted_DNA_bind_prot_RHH"/>
</dbReference>
<proteinExistence type="predicted"/>
<dbReference type="AlphaFoldDB" id="A0A953I748"/>